<dbReference type="RefSeq" id="WP_133539338.1">
    <property type="nucleotide sequence ID" value="NZ_SNXI01000005.1"/>
</dbReference>
<dbReference type="InterPro" id="IPR036134">
    <property type="entry name" value="Crypto/Photolyase_FAD-like_sf"/>
</dbReference>
<comment type="cofactor">
    <cofactor evidence="1">
        <name>(6R)-5,10-methylene-5,6,7,8-tetrahydrofolate</name>
        <dbReference type="ChEBI" id="CHEBI:15636"/>
    </cofactor>
</comment>
<dbReference type="OrthoDB" id="9772484at2"/>
<dbReference type="GO" id="GO:0006950">
    <property type="term" value="P:response to stress"/>
    <property type="evidence" value="ECO:0007669"/>
    <property type="project" value="UniProtKB-ARBA"/>
</dbReference>
<dbReference type="GO" id="GO:0003904">
    <property type="term" value="F:deoxyribodipyrimidine photo-lyase activity"/>
    <property type="evidence" value="ECO:0007669"/>
    <property type="project" value="TreeGrafter"/>
</dbReference>
<dbReference type="InterPro" id="IPR036155">
    <property type="entry name" value="Crypto/Photolyase_N_sf"/>
</dbReference>
<keyword evidence="9" id="KW-0456">Lyase</keyword>
<keyword evidence="10" id="KW-1185">Reference proteome</keyword>
<comment type="cofactor">
    <cofactor evidence="6">
        <name>FAD</name>
        <dbReference type="ChEBI" id="CHEBI:57692"/>
    </cofactor>
    <text evidence="6">Binds 1 FAD per subunit.</text>
</comment>
<dbReference type="GO" id="GO:0006139">
    <property type="term" value="P:nucleobase-containing compound metabolic process"/>
    <property type="evidence" value="ECO:0007669"/>
    <property type="project" value="UniProtKB-ARBA"/>
</dbReference>
<dbReference type="InterPro" id="IPR002081">
    <property type="entry name" value="Cryptochrome/DNA_photolyase_1"/>
</dbReference>
<dbReference type="SUPFAM" id="SSF48173">
    <property type="entry name" value="Cryptochrome/photolyase FAD-binding domain"/>
    <property type="match status" value="1"/>
</dbReference>
<dbReference type="InterPro" id="IPR014729">
    <property type="entry name" value="Rossmann-like_a/b/a_fold"/>
</dbReference>
<dbReference type="Pfam" id="PF03441">
    <property type="entry name" value="FAD_binding_7"/>
    <property type="match status" value="1"/>
</dbReference>
<dbReference type="Proteomes" id="UP000295531">
    <property type="component" value="Unassembled WGS sequence"/>
</dbReference>
<evidence type="ECO:0000313" key="10">
    <source>
        <dbReference type="Proteomes" id="UP000295531"/>
    </source>
</evidence>
<comment type="caution">
    <text evidence="9">The sequence shown here is derived from an EMBL/GenBank/DDBJ whole genome shotgun (WGS) entry which is preliminary data.</text>
</comment>
<dbReference type="Gene3D" id="1.25.40.80">
    <property type="match status" value="1"/>
</dbReference>
<evidence type="ECO:0000256" key="3">
    <source>
        <dbReference type="ARBA" id="ARBA00022630"/>
    </source>
</evidence>
<evidence type="ECO:0000256" key="2">
    <source>
        <dbReference type="ARBA" id="ARBA00005862"/>
    </source>
</evidence>
<sequence>MPLSIVWLKRDLRLHDHEPLQRAIAAGQPVLLVYVFEPDMVNDPHLSERHFRFITQSLDDLRRQCPDIALWVKRAPVLEVLKALHQEFGISALFSHQEVGLDYTFKRDLAVAEWCKNRGIDWSESPTGAVVRGLTHRRNWDKHWHQVMRAKAQHPDVNNAQWLIDVPTSDTLPTEWQQPDENFQTGGETSAWATLNDFYAGRGQHYFRQLSSPLTAETACSRLSPYLAWGNISLRQVYHTVLKSWKRPGWRRTLMAFSSRLHWHCHFIQKFESESEMEFRHLNPGYNDMPLTTGDQAQQHLKAWQQGQTGIPMVDACMRCLQTTGYINFRMRAMLVSFLTHHLALDWRLGVTHLARLFLDFEPGIHYAQFQMQAGVTGINTIRLYNPIKQGQEKDPEGQFISRWCPELAELPVNFIHQPWELTAMEQQLYDFSLGKDYPAPIIDVDAAAKTARDRLWSWRKKPQVLAHKKRILNRHAAPKTKFTQ</sequence>
<dbReference type="SUPFAM" id="SSF52425">
    <property type="entry name" value="Cryptochrome/photolyase, N-terminal domain"/>
    <property type="match status" value="1"/>
</dbReference>
<evidence type="ECO:0000256" key="7">
    <source>
        <dbReference type="RuleBase" id="RU004182"/>
    </source>
</evidence>
<dbReference type="AlphaFoldDB" id="A0A4R6PJK5"/>
<dbReference type="PANTHER" id="PTHR11455">
    <property type="entry name" value="CRYPTOCHROME"/>
    <property type="match status" value="1"/>
</dbReference>
<dbReference type="PROSITE" id="PS51645">
    <property type="entry name" value="PHR_CRY_ALPHA_BETA"/>
    <property type="match status" value="1"/>
</dbReference>
<dbReference type="GO" id="GO:0071949">
    <property type="term" value="F:FAD binding"/>
    <property type="evidence" value="ECO:0007669"/>
    <property type="project" value="TreeGrafter"/>
</dbReference>
<evidence type="ECO:0000256" key="5">
    <source>
        <dbReference type="ARBA" id="ARBA00022991"/>
    </source>
</evidence>
<dbReference type="InterPro" id="IPR018394">
    <property type="entry name" value="DNA_photolyase_1_CS_C"/>
</dbReference>
<evidence type="ECO:0000313" key="9">
    <source>
        <dbReference type="EMBL" id="TDP38297.1"/>
    </source>
</evidence>
<dbReference type="InterPro" id="IPR005101">
    <property type="entry name" value="Cryptochr/Photolyase_FAD-bd"/>
</dbReference>
<dbReference type="InterPro" id="IPR006050">
    <property type="entry name" value="DNA_photolyase_N"/>
</dbReference>
<feature type="binding site" evidence="6">
    <location>
        <position position="206"/>
    </location>
    <ligand>
        <name>FAD</name>
        <dbReference type="ChEBI" id="CHEBI:57692"/>
    </ligand>
</feature>
<dbReference type="Pfam" id="PF00875">
    <property type="entry name" value="DNA_photolyase"/>
    <property type="match status" value="1"/>
</dbReference>
<keyword evidence="3 6" id="KW-0285">Flavoprotein</keyword>
<keyword evidence="5 7" id="KW-0157">Chromophore</keyword>
<dbReference type="PROSITE" id="PS00394">
    <property type="entry name" value="DNA_PHOTOLYASES_1_1"/>
    <property type="match status" value="1"/>
</dbReference>
<evidence type="ECO:0000256" key="4">
    <source>
        <dbReference type="ARBA" id="ARBA00022827"/>
    </source>
</evidence>
<dbReference type="EMBL" id="SNXI01000005">
    <property type="protein sequence ID" value="TDP38297.1"/>
    <property type="molecule type" value="Genomic_DNA"/>
</dbReference>
<name>A0A4R6PJK5_9GAMM</name>
<dbReference type="GO" id="GO:0003677">
    <property type="term" value="F:DNA binding"/>
    <property type="evidence" value="ECO:0007669"/>
    <property type="project" value="TreeGrafter"/>
</dbReference>
<accession>A0A4R6PJK5</accession>
<reference evidence="9 10" key="1">
    <citation type="submission" date="2019-03" db="EMBL/GenBank/DDBJ databases">
        <title>Freshwater and sediment microbial communities from various areas in North America, analyzing microbe dynamics in response to fracking.</title>
        <authorList>
            <person name="Lamendella R."/>
        </authorList>
    </citation>
    <scope>NUCLEOTIDE SEQUENCE [LARGE SCALE GENOMIC DNA]</scope>
    <source>
        <strain evidence="9 10">18_TX</strain>
    </source>
</reference>
<comment type="similarity">
    <text evidence="7">Belongs to the DNA photolyase family.</text>
</comment>
<dbReference type="GO" id="GO:0009416">
    <property type="term" value="P:response to light stimulus"/>
    <property type="evidence" value="ECO:0007669"/>
    <property type="project" value="TreeGrafter"/>
</dbReference>
<feature type="binding site" evidence="6">
    <location>
        <position position="257"/>
    </location>
    <ligand>
        <name>FAD</name>
        <dbReference type="ChEBI" id="CHEBI:57692"/>
    </ligand>
</feature>
<protein>
    <submittedName>
        <fullName evidence="9">Deoxyribodipyrimidine photo-lyase family protein (Cryptochrome)</fullName>
    </submittedName>
</protein>
<dbReference type="PRINTS" id="PR00147">
    <property type="entry name" value="DNAPHOTLYASE"/>
</dbReference>
<dbReference type="Gene3D" id="3.40.50.620">
    <property type="entry name" value="HUPs"/>
    <property type="match status" value="1"/>
</dbReference>
<evidence type="ECO:0000259" key="8">
    <source>
        <dbReference type="PROSITE" id="PS51645"/>
    </source>
</evidence>
<evidence type="ECO:0000256" key="1">
    <source>
        <dbReference type="ARBA" id="ARBA00001932"/>
    </source>
</evidence>
<feature type="domain" description="Photolyase/cryptochrome alpha/beta" evidence="8">
    <location>
        <begin position="2"/>
        <end position="130"/>
    </location>
</feature>
<dbReference type="Gene3D" id="1.10.579.10">
    <property type="entry name" value="DNA Cyclobutane Dipyrimidine Photolyase, subunit A, domain 3"/>
    <property type="match status" value="1"/>
</dbReference>
<dbReference type="PANTHER" id="PTHR11455:SF9">
    <property type="entry name" value="CRYPTOCHROME CIRCADIAN CLOCK 5 ISOFORM X1"/>
    <property type="match status" value="1"/>
</dbReference>
<proteinExistence type="inferred from homology"/>
<evidence type="ECO:0000256" key="6">
    <source>
        <dbReference type="PIRSR" id="PIRSR602081-1"/>
    </source>
</evidence>
<organism evidence="9 10">
    <name type="scientific">Idiomarina aquatica</name>
    <dbReference type="NCBI Taxonomy" id="1327752"/>
    <lineage>
        <taxon>Bacteria</taxon>
        <taxon>Pseudomonadati</taxon>
        <taxon>Pseudomonadota</taxon>
        <taxon>Gammaproteobacteria</taxon>
        <taxon>Alteromonadales</taxon>
        <taxon>Idiomarinaceae</taxon>
        <taxon>Idiomarina</taxon>
    </lineage>
</organism>
<gene>
    <name evidence="9" type="ORF">DEU29_105149</name>
</gene>
<comment type="similarity">
    <text evidence="2">Belongs to the DNA photolyase class-1 family.</text>
</comment>
<keyword evidence="4 6" id="KW-0274">FAD</keyword>